<organism evidence="19 20">
    <name type="scientific">Rubrivivax gelatinosus</name>
    <name type="common">Rhodocyclus gelatinosus</name>
    <name type="synonym">Rhodopseudomonas gelatinosa</name>
    <dbReference type="NCBI Taxonomy" id="28068"/>
    <lineage>
        <taxon>Bacteria</taxon>
        <taxon>Pseudomonadati</taxon>
        <taxon>Pseudomonadota</taxon>
        <taxon>Betaproteobacteria</taxon>
        <taxon>Burkholderiales</taxon>
        <taxon>Sphaerotilaceae</taxon>
        <taxon>Rubrivivax</taxon>
    </lineage>
</organism>
<evidence type="ECO:0000256" key="5">
    <source>
        <dbReference type="ARBA" id="ARBA00022496"/>
    </source>
</evidence>
<evidence type="ECO:0000256" key="7">
    <source>
        <dbReference type="ARBA" id="ARBA00022729"/>
    </source>
</evidence>
<evidence type="ECO:0000256" key="9">
    <source>
        <dbReference type="ARBA" id="ARBA00023065"/>
    </source>
</evidence>
<evidence type="ECO:0000256" key="12">
    <source>
        <dbReference type="ARBA" id="ARBA00023170"/>
    </source>
</evidence>
<dbReference type="InterPro" id="IPR039426">
    <property type="entry name" value="TonB-dep_rcpt-like"/>
</dbReference>
<dbReference type="PANTHER" id="PTHR32552:SF74">
    <property type="entry name" value="HYDROXAMATE SIDEROPHORE RECEPTOR FHUE"/>
    <property type="match status" value="1"/>
</dbReference>
<protein>
    <submittedName>
        <fullName evidence="19">Outer membrane receptor for ferric coprogen and ferric-rhodotorulic acid</fullName>
    </submittedName>
</protein>
<dbReference type="GO" id="GO:0038023">
    <property type="term" value="F:signaling receptor activity"/>
    <property type="evidence" value="ECO:0007669"/>
    <property type="project" value="InterPro"/>
</dbReference>
<name>A0A4R2M3N5_RUBGE</name>
<keyword evidence="12 19" id="KW-0675">Receptor</keyword>
<dbReference type="Gene3D" id="2.40.170.20">
    <property type="entry name" value="TonB-dependent receptor, beta-barrel domain"/>
    <property type="match status" value="1"/>
</dbReference>
<evidence type="ECO:0000256" key="4">
    <source>
        <dbReference type="ARBA" id="ARBA00022452"/>
    </source>
</evidence>
<keyword evidence="7" id="KW-0732">Signal</keyword>
<dbReference type="CDD" id="cd01347">
    <property type="entry name" value="ligand_gated_channel"/>
    <property type="match status" value="1"/>
</dbReference>
<dbReference type="GO" id="GO:0015891">
    <property type="term" value="P:siderophore transport"/>
    <property type="evidence" value="ECO:0007669"/>
    <property type="project" value="InterPro"/>
</dbReference>
<dbReference type="GO" id="GO:0009279">
    <property type="term" value="C:cell outer membrane"/>
    <property type="evidence" value="ECO:0007669"/>
    <property type="project" value="UniProtKB-SubCell"/>
</dbReference>
<evidence type="ECO:0000256" key="8">
    <source>
        <dbReference type="ARBA" id="ARBA00023004"/>
    </source>
</evidence>
<gene>
    <name evidence="19" type="ORF">EV684_11677</name>
</gene>
<feature type="compositionally biased region" description="Basic residues" evidence="17">
    <location>
        <begin position="1"/>
        <end position="16"/>
    </location>
</feature>
<dbReference type="InterPro" id="IPR037066">
    <property type="entry name" value="Plug_dom_sf"/>
</dbReference>
<keyword evidence="5" id="KW-0410">Iron transport</keyword>
<comment type="caution">
    <text evidence="19">The sequence shown here is derived from an EMBL/GenBank/DDBJ whole genome shotgun (WGS) entry which is preliminary data.</text>
</comment>
<evidence type="ECO:0000256" key="15">
    <source>
        <dbReference type="PROSITE-ProRule" id="PRU10144"/>
    </source>
</evidence>
<keyword evidence="3 14" id="KW-0813">Transport</keyword>
<evidence type="ECO:0000256" key="11">
    <source>
        <dbReference type="ARBA" id="ARBA00023136"/>
    </source>
</evidence>
<dbReference type="InterPro" id="IPR010105">
    <property type="entry name" value="TonB_sidphr_rcpt"/>
</dbReference>
<keyword evidence="8" id="KW-0408">Iron</keyword>
<evidence type="ECO:0000256" key="10">
    <source>
        <dbReference type="ARBA" id="ARBA00023077"/>
    </source>
</evidence>
<dbReference type="InterPro" id="IPR036942">
    <property type="entry name" value="Beta-barrel_TonB_sf"/>
</dbReference>
<dbReference type="PROSITE" id="PS52016">
    <property type="entry name" value="TONB_DEPENDENT_REC_3"/>
    <property type="match status" value="1"/>
</dbReference>
<dbReference type="SUPFAM" id="SSF56935">
    <property type="entry name" value="Porins"/>
    <property type="match status" value="1"/>
</dbReference>
<dbReference type="InterPro" id="IPR011662">
    <property type="entry name" value="Secretin/TonB_short_N"/>
</dbReference>
<evidence type="ECO:0000256" key="1">
    <source>
        <dbReference type="ARBA" id="ARBA00004571"/>
    </source>
</evidence>
<sequence length="835" mass="90405">MTPGPRSRRAQTRRRPGAMPLSRAAGACATVLALGAMPSAIPAAHAQSAAVQAAADTATHDFQVPAGPLGAALPVFAAAAGVSVSADPAVLGERRTRGLQGRHTTADGLRLLLDGTGLQALALGPGGYVLRAASAQAGSETAAAQSLPALTARAAADPAATEGTGSYTTRRMNTAARLPMSVRETPQSVSVLTRSQIEDQNLTTLDDAVRNVTGLTMQKGYYAGESGSFSARGFAVSNLLIDGLPTSTGANGTFNADNDSLDIYDRVEVVRGATGLTTGAGTPSAAINLVRKRPTEEFQGSVSLSLGRWNNVRSVADVGGPLNEAGTLRGRAVVSAQDSERFYDTAHDRNHLFYAIVEADLTPATVATLGLYHRKVDNDGFIPGQPTAADGSFLPGLDRSSNYANDFDYWHQTDNTAFAELEHRFAGGWQARLAATWKRPEQDMVYSNLSRIDGVLHQDTQHYRLDNRQDSYDASLQGPFELWGRRHELVLGASYRRYDNRNWGGWADYAWSADGPVVDPYDWDASAVAEPDIDMSLWRYSYTTRQKALYAATRLQLADPLKLVLGARLSAYEFRNHGNGTGYEVDDEFTPYAGLVYEIDARHSAYASWTEIFEPQSSRDRDGQLLDPITGRNYELGVKGEYLDGRLNASLAVFLIEQRNRATDDLDGPNPCPGSSWGYCKRASGEVESKGVEMELSGALTPAWQLTAGYTYAAAKYTQDSNAANIGRLYDSDLPRHQFKLSTRYRLPGELSRWRVGAKVYAQNSVVSSDDSRIRQGGWAVWGLSAGYQASPALDLQLNVDNVFDRRYYETLGWATGGNVFGSPRAATLTARYFF</sequence>
<dbReference type="InterPro" id="IPR000531">
    <property type="entry name" value="Beta-barrel_TonB"/>
</dbReference>
<keyword evidence="9" id="KW-0406">Ion transport</keyword>
<keyword evidence="13 14" id="KW-0998">Cell outer membrane</keyword>
<accession>A0A4R2M3N5</accession>
<keyword evidence="10 16" id="KW-0798">TonB box</keyword>
<dbReference type="Pfam" id="PF07715">
    <property type="entry name" value="Plug"/>
    <property type="match status" value="1"/>
</dbReference>
<comment type="similarity">
    <text evidence="2 14 16">Belongs to the TonB-dependent receptor family.</text>
</comment>
<dbReference type="InterPro" id="IPR010917">
    <property type="entry name" value="TonB_rcpt_CS"/>
</dbReference>
<evidence type="ECO:0000256" key="17">
    <source>
        <dbReference type="SAM" id="MobiDB-lite"/>
    </source>
</evidence>
<evidence type="ECO:0000256" key="2">
    <source>
        <dbReference type="ARBA" id="ARBA00009810"/>
    </source>
</evidence>
<dbReference type="Gene3D" id="3.55.50.30">
    <property type="match status" value="1"/>
</dbReference>
<dbReference type="GO" id="GO:0015344">
    <property type="term" value="F:siderophore uptake transmembrane transporter activity"/>
    <property type="evidence" value="ECO:0007669"/>
    <property type="project" value="TreeGrafter"/>
</dbReference>
<comment type="subcellular location">
    <subcellularLocation>
        <location evidence="1 14">Cell outer membrane</location>
        <topology evidence="1 14">Multi-pass membrane protein</topology>
    </subcellularLocation>
</comment>
<dbReference type="PROSITE" id="PS01156">
    <property type="entry name" value="TONB_DEPENDENT_REC_2"/>
    <property type="match status" value="1"/>
</dbReference>
<feature type="region of interest" description="Disordered" evidence="17">
    <location>
        <begin position="1"/>
        <end position="21"/>
    </location>
</feature>
<evidence type="ECO:0000259" key="18">
    <source>
        <dbReference type="SMART" id="SM00965"/>
    </source>
</evidence>
<keyword evidence="6 14" id="KW-0812">Transmembrane</keyword>
<evidence type="ECO:0000256" key="16">
    <source>
        <dbReference type="RuleBase" id="RU003357"/>
    </source>
</evidence>
<keyword evidence="4 14" id="KW-1134">Transmembrane beta strand</keyword>
<dbReference type="PANTHER" id="PTHR32552">
    <property type="entry name" value="FERRICHROME IRON RECEPTOR-RELATED"/>
    <property type="match status" value="1"/>
</dbReference>
<keyword evidence="11 14" id="KW-0472">Membrane</keyword>
<dbReference type="EMBL" id="SLXD01000016">
    <property type="protein sequence ID" value="TCO98816.1"/>
    <property type="molecule type" value="Genomic_DNA"/>
</dbReference>
<proteinExistence type="inferred from homology"/>
<feature type="short sequence motif" description="TonB C-terminal box" evidence="15">
    <location>
        <begin position="818"/>
        <end position="835"/>
    </location>
</feature>
<evidence type="ECO:0000256" key="3">
    <source>
        <dbReference type="ARBA" id="ARBA00022448"/>
    </source>
</evidence>
<dbReference type="AlphaFoldDB" id="A0A4R2M3N5"/>
<dbReference type="InterPro" id="IPR012910">
    <property type="entry name" value="Plug_dom"/>
</dbReference>
<dbReference type="NCBIfam" id="TIGR01783">
    <property type="entry name" value="TonB-siderophor"/>
    <property type="match status" value="1"/>
</dbReference>
<dbReference type="Proteomes" id="UP000295106">
    <property type="component" value="Unassembled WGS sequence"/>
</dbReference>
<dbReference type="FunFam" id="2.170.130.10:FF:000010">
    <property type="entry name" value="Ferripyoverdine receptor"/>
    <property type="match status" value="1"/>
</dbReference>
<reference evidence="19 20" key="1">
    <citation type="submission" date="2019-03" db="EMBL/GenBank/DDBJ databases">
        <title>Genomic Encyclopedia of Type Strains, Phase IV (KMG-IV): sequencing the most valuable type-strain genomes for metagenomic binning, comparative biology and taxonomic classification.</title>
        <authorList>
            <person name="Goeker M."/>
        </authorList>
    </citation>
    <scope>NUCLEOTIDE SEQUENCE [LARGE SCALE GENOMIC DNA]</scope>
    <source>
        <strain evidence="19 20">DSM 1709</strain>
    </source>
</reference>
<evidence type="ECO:0000313" key="19">
    <source>
        <dbReference type="EMBL" id="TCO98816.1"/>
    </source>
</evidence>
<evidence type="ECO:0000256" key="14">
    <source>
        <dbReference type="PROSITE-ProRule" id="PRU01360"/>
    </source>
</evidence>
<dbReference type="Pfam" id="PF00593">
    <property type="entry name" value="TonB_dep_Rec_b-barrel"/>
    <property type="match status" value="1"/>
</dbReference>
<dbReference type="SMART" id="SM00965">
    <property type="entry name" value="STN"/>
    <property type="match status" value="1"/>
</dbReference>
<feature type="domain" description="Secretin/TonB short N-terminal" evidence="18">
    <location>
        <begin position="82"/>
        <end position="133"/>
    </location>
</feature>
<evidence type="ECO:0000313" key="20">
    <source>
        <dbReference type="Proteomes" id="UP000295106"/>
    </source>
</evidence>
<evidence type="ECO:0000256" key="13">
    <source>
        <dbReference type="ARBA" id="ARBA00023237"/>
    </source>
</evidence>
<dbReference type="RefSeq" id="WP_200222457.1">
    <property type="nucleotide sequence ID" value="NZ_NRRI01000057.1"/>
</dbReference>
<evidence type="ECO:0000256" key="6">
    <source>
        <dbReference type="ARBA" id="ARBA00022692"/>
    </source>
</evidence>
<dbReference type="Gene3D" id="2.170.130.10">
    <property type="entry name" value="TonB-dependent receptor, plug domain"/>
    <property type="match status" value="1"/>
</dbReference>